<dbReference type="WBParaSite" id="BPAG_0001011001-mRNA-1">
    <property type="protein sequence ID" value="BPAG_0001011001-mRNA-1"/>
    <property type="gene ID" value="BPAG_0001011001"/>
</dbReference>
<reference evidence="19 20" key="2">
    <citation type="submission" date="2018-11" db="EMBL/GenBank/DDBJ databases">
        <authorList>
            <consortium name="Pathogen Informatics"/>
        </authorList>
    </citation>
    <scope>NUCLEOTIDE SEQUENCE [LARGE SCALE GENOMIC DNA]</scope>
</reference>
<feature type="domain" description="CUB" evidence="16">
    <location>
        <begin position="356"/>
        <end position="472"/>
    </location>
</feature>
<evidence type="ECO:0000256" key="11">
    <source>
        <dbReference type="ARBA" id="ARBA00023180"/>
    </source>
</evidence>
<feature type="disulfide bond" evidence="13">
    <location>
        <begin position="338"/>
        <end position="347"/>
    </location>
</feature>
<dbReference type="PROSITE" id="PS00022">
    <property type="entry name" value="EGF_1"/>
    <property type="match status" value="1"/>
</dbReference>
<evidence type="ECO:0000256" key="1">
    <source>
        <dbReference type="ARBA" id="ARBA00004613"/>
    </source>
</evidence>
<keyword evidence="3 13" id="KW-0245">EGF-like domain</keyword>
<keyword evidence="2 12" id="KW-0964">Secreted</keyword>
<dbReference type="InterPro" id="IPR017050">
    <property type="entry name" value="Metallopeptidase_nem"/>
</dbReference>
<feature type="active site" evidence="14">
    <location>
        <position position="206"/>
    </location>
</feature>
<protein>
    <recommendedName>
        <fullName evidence="12">Zinc metalloproteinase</fullName>
    </recommendedName>
</protein>
<evidence type="ECO:0000256" key="14">
    <source>
        <dbReference type="PROSITE-ProRule" id="PRU01211"/>
    </source>
</evidence>
<dbReference type="CDD" id="cd04280">
    <property type="entry name" value="ZnMc_astacin_like"/>
    <property type="match status" value="1"/>
</dbReference>
<evidence type="ECO:0000259" key="17">
    <source>
        <dbReference type="PROSITE" id="PS50026"/>
    </source>
</evidence>
<dbReference type="GO" id="GO:0005576">
    <property type="term" value="C:extracellular region"/>
    <property type="evidence" value="ECO:0007669"/>
    <property type="project" value="UniProtKB-SubCell"/>
</dbReference>
<evidence type="ECO:0000256" key="5">
    <source>
        <dbReference type="ARBA" id="ARBA00022723"/>
    </source>
</evidence>
<evidence type="ECO:0000256" key="13">
    <source>
        <dbReference type="PROSITE-ProRule" id="PRU00076"/>
    </source>
</evidence>
<organism evidence="21">
    <name type="scientific">Brugia pahangi</name>
    <name type="common">Filarial nematode worm</name>
    <dbReference type="NCBI Taxonomy" id="6280"/>
    <lineage>
        <taxon>Eukaryota</taxon>
        <taxon>Metazoa</taxon>
        <taxon>Ecdysozoa</taxon>
        <taxon>Nematoda</taxon>
        <taxon>Chromadorea</taxon>
        <taxon>Rhabditida</taxon>
        <taxon>Spirurina</taxon>
        <taxon>Spiruromorpha</taxon>
        <taxon>Filarioidea</taxon>
        <taxon>Onchocercidae</taxon>
        <taxon>Brugia</taxon>
    </lineage>
</organism>
<dbReference type="GO" id="GO:0004222">
    <property type="term" value="F:metalloendopeptidase activity"/>
    <property type="evidence" value="ECO:0007669"/>
    <property type="project" value="UniProtKB-UniRule"/>
</dbReference>
<keyword evidence="7 14" id="KW-0378">Hydrolase</keyword>
<feature type="binding site" evidence="14">
    <location>
        <position position="205"/>
    </location>
    <ligand>
        <name>Zn(2+)</name>
        <dbReference type="ChEBI" id="CHEBI:29105"/>
        <note>catalytic</note>
    </ligand>
</feature>
<dbReference type="InterPro" id="IPR034035">
    <property type="entry name" value="Astacin-like_dom"/>
</dbReference>
<feature type="binding site" evidence="14">
    <location>
        <position position="215"/>
    </location>
    <ligand>
        <name>Zn(2+)</name>
        <dbReference type="ChEBI" id="CHEBI:29105"/>
        <note>catalytic</note>
    </ligand>
</feature>
<evidence type="ECO:0000259" key="18">
    <source>
        <dbReference type="PROSITE" id="PS51864"/>
    </source>
</evidence>
<evidence type="ECO:0000256" key="2">
    <source>
        <dbReference type="ARBA" id="ARBA00022525"/>
    </source>
</evidence>
<dbReference type="PROSITE" id="PS51864">
    <property type="entry name" value="ASTACIN"/>
    <property type="match status" value="1"/>
</dbReference>
<dbReference type="PIRSF" id="PIRSF036365">
    <property type="entry name" value="Astacin_nematoda"/>
    <property type="match status" value="1"/>
</dbReference>
<gene>
    <name evidence="19" type="ORF">BPAG_LOCUS10072</name>
</gene>
<feature type="binding site" evidence="14">
    <location>
        <position position="209"/>
    </location>
    <ligand>
        <name>Zn(2+)</name>
        <dbReference type="ChEBI" id="CHEBI:29105"/>
        <note>catalytic</note>
    </ligand>
</feature>
<dbReference type="InterPro" id="IPR035914">
    <property type="entry name" value="Sperma_CUB_dom_sf"/>
</dbReference>
<evidence type="ECO:0000313" key="19">
    <source>
        <dbReference type="EMBL" id="VDN91258.1"/>
    </source>
</evidence>
<dbReference type="Proteomes" id="UP000278627">
    <property type="component" value="Unassembled WGS sequence"/>
</dbReference>
<dbReference type="InterPro" id="IPR001506">
    <property type="entry name" value="Peptidase_M12A"/>
</dbReference>
<keyword evidence="9 14" id="KW-0482">Metalloprotease</keyword>
<dbReference type="PANTHER" id="PTHR10127:SF875">
    <property type="entry name" value="ZINC METALLOPROTEINASE NAS-28"/>
    <property type="match status" value="1"/>
</dbReference>
<dbReference type="SUPFAM" id="SSF49854">
    <property type="entry name" value="Spermadhesin, CUB domain"/>
    <property type="match status" value="1"/>
</dbReference>
<dbReference type="InterPro" id="IPR000742">
    <property type="entry name" value="EGF"/>
</dbReference>
<keyword evidence="4 14" id="KW-0645">Protease</keyword>
<dbReference type="CDD" id="cd00054">
    <property type="entry name" value="EGF_CA"/>
    <property type="match status" value="1"/>
</dbReference>
<feature type="chain" id="PRO_5044033004" description="Zinc metalloproteinase" evidence="12 15">
    <location>
        <begin position="27"/>
        <end position="472"/>
    </location>
</feature>
<evidence type="ECO:0000256" key="7">
    <source>
        <dbReference type="ARBA" id="ARBA00022801"/>
    </source>
</evidence>
<evidence type="ECO:0000256" key="9">
    <source>
        <dbReference type="ARBA" id="ARBA00023049"/>
    </source>
</evidence>
<keyword evidence="11" id="KW-0325">Glycoprotein</keyword>
<dbReference type="GO" id="GO:0008270">
    <property type="term" value="F:zinc ion binding"/>
    <property type="evidence" value="ECO:0007669"/>
    <property type="project" value="UniProtKB-UniRule"/>
</dbReference>
<dbReference type="PROSITE" id="PS50026">
    <property type="entry name" value="EGF_3"/>
    <property type="match status" value="1"/>
</dbReference>
<keyword evidence="10 13" id="KW-1015">Disulfide bond</keyword>
<dbReference type="SUPFAM" id="SSF55486">
    <property type="entry name" value="Metalloproteases ('zincins'), catalytic domain"/>
    <property type="match status" value="1"/>
</dbReference>
<feature type="signal peptide" evidence="12 15">
    <location>
        <begin position="1"/>
        <end position="26"/>
    </location>
</feature>
<dbReference type="EMBL" id="UZAD01013174">
    <property type="protein sequence ID" value="VDN91258.1"/>
    <property type="molecule type" value="Genomic_DNA"/>
</dbReference>
<keyword evidence="20" id="KW-1185">Reference proteome</keyword>
<name>A0A0N4TNM8_BRUPA</name>
<dbReference type="InterPro" id="IPR000859">
    <property type="entry name" value="CUB_dom"/>
</dbReference>
<feature type="domain" description="Peptidase M12A" evidence="18">
    <location>
        <begin position="113"/>
        <end position="317"/>
    </location>
</feature>
<dbReference type="GO" id="GO:0006508">
    <property type="term" value="P:proteolysis"/>
    <property type="evidence" value="ECO:0007669"/>
    <property type="project" value="UniProtKB-KW"/>
</dbReference>
<evidence type="ECO:0000256" key="12">
    <source>
        <dbReference type="PIRNR" id="PIRNR036365"/>
    </source>
</evidence>
<keyword evidence="5 14" id="KW-0479">Metal-binding</keyword>
<accession>A0A0N4TNM8</accession>
<evidence type="ECO:0000256" key="8">
    <source>
        <dbReference type="ARBA" id="ARBA00022833"/>
    </source>
</evidence>
<dbReference type="Pfam" id="PF01400">
    <property type="entry name" value="Astacin"/>
    <property type="match status" value="1"/>
</dbReference>
<dbReference type="InterPro" id="IPR006026">
    <property type="entry name" value="Peptidase_Metallo"/>
</dbReference>
<comment type="cofactor">
    <cofactor evidence="14 15">
        <name>Zn(2+)</name>
        <dbReference type="ChEBI" id="CHEBI:29105"/>
    </cofactor>
    <text evidence="14 15">Binds 1 zinc ion per subunit.</text>
</comment>
<dbReference type="PANTHER" id="PTHR10127">
    <property type="entry name" value="DISCOIDIN, CUB, EGF, LAMININ , AND ZINC METALLOPROTEASE DOMAIN CONTAINING"/>
    <property type="match status" value="1"/>
</dbReference>
<evidence type="ECO:0000256" key="6">
    <source>
        <dbReference type="ARBA" id="ARBA00022729"/>
    </source>
</evidence>
<proteinExistence type="predicted"/>
<dbReference type="AlphaFoldDB" id="A0A0N4TNM8"/>
<reference evidence="21" key="1">
    <citation type="submission" date="2016-04" db="UniProtKB">
        <authorList>
            <consortium name="WormBaseParasite"/>
        </authorList>
    </citation>
    <scope>IDENTIFICATION</scope>
</reference>
<dbReference type="InterPro" id="IPR024079">
    <property type="entry name" value="MetalloPept_cat_dom_sf"/>
</dbReference>
<evidence type="ECO:0000256" key="15">
    <source>
        <dbReference type="RuleBase" id="RU361183"/>
    </source>
</evidence>
<comment type="subcellular location">
    <subcellularLocation>
        <location evidence="1 12">Secreted</location>
    </subcellularLocation>
</comment>
<evidence type="ECO:0000256" key="3">
    <source>
        <dbReference type="ARBA" id="ARBA00022536"/>
    </source>
</evidence>
<dbReference type="PRINTS" id="PR00480">
    <property type="entry name" value="ASTACIN"/>
</dbReference>
<dbReference type="PROSITE" id="PS01186">
    <property type="entry name" value="EGF_2"/>
    <property type="match status" value="1"/>
</dbReference>
<feature type="domain" description="EGF-like" evidence="17">
    <location>
        <begin position="308"/>
        <end position="348"/>
    </location>
</feature>
<dbReference type="GO" id="GO:0018996">
    <property type="term" value="P:molting cycle, collagen and cuticulin-based cuticle"/>
    <property type="evidence" value="ECO:0007669"/>
    <property type="project" value="InterPro"/>
</dbReference>
<dbReference type="SMART" id="SM00235">
    <property type="entry name" value="ZnMc"/>
    <property type="match status" value="1"/>
</dbReference>
<dbReference type="Gene3D" id="3.40.390.10">
    <property type="entry name" value="Collagenase (Catalytic Domain)"/>
    <property type="match status" value="1"/>
</dbReference>
<dbReference type="PROSITE" id="PS01180">
    <property type="entry name" value="CUB"/>
    <property type="match status" value="1"/>
</dbReference>
<dbReference type="STRING" id="6280.A0A0N4TNM8"/>
<evidence type="ECO:0000259" key="16">
    <source>
        <dbReference type="PROSITE" id="PS01180"/>
    </source>
</evidence>
<evidence type="ECO:0000256" key="10">
    <source>
        <dbReference type="ARBA" id="ARBA00023157"/>
    </source>
</evidence>
<comment type="caution">
    <text evidence="13">Lacks conserved residue(s) required for the propagation of feature annotation.</text>
</comment>
<keyword evidence="8 14" id="KW-0862">Zinc</keyword>
<evidence type="ECO:0000313" key="21">
    <source>
        <dbReference type="WBParaSite" id="BPAG_0001011001-mRNA-1"/>
    </source>
</evidence>
<keyword evidence="6 12" id="KW-0732">Signal</keyword>
<evidence type="ECO:0000313" key="20">
    <source>
        <dbReference type="Proteomes" id="UP000278627"/>
    </source>
</evidence>
<feature type="disulfide bond" evidence="13">
    <location>
        <begin position="312"/>
        <end position="322"/>
    </location>
</feature>
<sequence length="472" mass="54043">MFYSAVPRVPLALIALISWLCHISPAIIIPALRNEHPENVPDKVAIEKEPIDNNSDRMSPTGGTFNQYLGNNIHLFEGDIILTKQQEKVWNQTFNYAMTFSNRTIRMGRKKRQAYRSDNYFWQDGIVPYRIDSKLSQHAKDIIKKSIEKWESSTCITFIPASNKKNALVFVRGSSCSSYIGHMSQWTKQPVSIGYNCEHIHTISHEIGHALGFLHTHTRADRDEYIWIKFNNIQRKFEDGLSSNFVRSSREDNYNYGLPYDYGSVMHYSKKAFTSNSGPTIIPRYSWYEDTMGSGTGPTFIDILMMNTHYKCLGQCKNNIRCMNNGYQHPRDCYSCLCPTGYGGRYCERRADSFGCGGNLRATSEWQILNAKMGKSGFYSDDISYCHWWIEAGQHEVIEMEITSLSGTCSEGCIFGGLEIKAVADKRLTGYRFCCERSNGKIVKANGPILPVILFNRRDYTQALIRFRLKKT</sequence>
<evidence type="ECO:0000256" key="4">
    <source>
        <dbReference type="ARBA" id="ARBA00022670"/>
    </source>
</evidence>